<dbReference type="OrthoDB" id="6133115at2759"/>
<dbReference type="InterPro" id="IPR050360">
    <property type="entry name" value="MFS_Sugar_Transporters"/>
</dbReference>
<dbReference type="InterPro" id="IPR020846">
    <property type="entry name" value="MFS_dom"/>
</dbReference>
<feature type="domain" description="Major facilitator superfamily (MFS) profile" evidence="9">
    <location>
        <begin position="40"/>
        <end position="477"/>
    </location>
</feature>
<dbReference type="Proteomes" id="UP000256328">
    <property type="component" value="Unassembled WGS sequence"/>
</dbReference>
<dbReference type="SUPFAM" id="SSF103473">
    <property type="entry name" value="MFS general substrate transporter"/>
    <property type="match status" value="1"/>
</dbReference>
<dbReference type="NCBIfam" id="TIGR00879">
    <property type="entry name" value="SP"/>
    <property type="match status" value="1"/>
</dbReference>
<evidence type="ECO:0000256" key="6">
    <source>
        <dbReference type="ARBA" id="ARBA00023136"/>
    </source>
</evidence>
<organism evidence="10 11">
    <name type="scientific">Coleophoma crateriformis</name>
    <dbReference type="NCBI Taxonomy" id="565419"/>
    <lineage>
        <taxon>Eukaryota</taxon>
        <taxon>Fungi</taxon>
        <taxon>Dikarya</taxon>
        <taxon>Ascomycota</taxon>
        <taxon>Pezizomycotina</taxon>
        <taxon>Leotiomycetes</taxon>
        <taxon>Helotiales</taxon>
        <taxon>Dermateaceae</taxon>
        <taxon>Coleophoma</taxon>
    </lineage>
</organism>
<dbReference type="FunFam" id="1.20.1250.20:FF:000134">
    <property type="entry name" value="MFS sugar transporter protein"/>
    <property type="match status" value="1"/>
</dbReference>
<dbReference type="InterPro" id="IPR036259">
    <property type="entry name" value="MFS_trans_sf"/>
</dbReference>
<dbReference type="EMBL" id="PDLN01000005">
    <property type="protein sequence ID" value="RDW85966.1"/>
    <property type="molecule type" value="Genomic_DNA"/>
</dbReference>
<feature type="transmembrane region" description="Helical" evidence="8">
    <location>
        <begin position="452"/>
        <end position="473"/>
    </location>
</feature>
<dbReference type="GO" id="GO:0016020">
    <property type="term" value="C:membrane"/>
    <property type="evidence" value="ECO:0007669"/>
    <property type="project" value="UniProtKB-SubCell"/>
</dbReference>
<proteinExistence type="inferred from homology"/>
<feature type="transmembrane region" description="Helical" evidence="8">
    <location>
        <begin position="288"/>
        <end position="310"/>
    </location>
</feature>
<evidence type="ECO:0000256" key="8">
    <source>
        <dbReference type="SAM" id="Phobius"/>
    </source>
</evidence>
<comment type="caution">
    <text evidence="10">The sequence shown here is derived from an EMBL/GenBank/DDBJ whole genome shotgun (WGS) entry which is preliminary data.</text>
</comment>
<sequence>MAEEYKAAATTTTVVDISRLQNNTNPRWWKDPGLKKLVLCIAAPLSLQITVGYDESLVGSLLSMKPFLRDMGNPNSVDTGMITGMFYVGAILISWPAAYISDNYGRKMTLYLACFFQILGPILMASSQHYGQFYAGRLFLGAGVTLSHCAGPPLINEIAHPRMRETIALWYNTLWSIGSIVAGWLCFGTSHMTSTMGWRIPCIVQCIFAAGLLSALPFIPESPRWLIAKERYEEAKAVFVKYHANGDNDDELVKFEMEEITATIRLERKADSFGWGVMWENAANRSRFYIVLLIGPMLIWTGQSAISYYFSEILDGIGITTTSSQTGINGGLTIWNFVASITGVFLCHRFGRRTLWLTAFAGMLLINVIMIILSERYAKTGDISFGYGFVVMMFALNFFYQIGPQPLCYSYSVEILPYVMRSRGLVTVDFGASAALLVNSFTNAIALQSIGWYYYFVFMGCLCCSLTYIYIFFPETKGLLLEEVAVLFEGQNAAIVTACVNVETFQKREIMETGKGNVEGHDDVVEKTSDEA</sequence>
<feature type="transmembrane region" description="Helical" evidence="8">
    <location>
        <begin position="167"/>
        <end position="190"/>
    </location>
</feature>
<dbReference type="InterPro" id="IPR003663">
    <property type="entry name" value="Sugar/inositol_transpt"/>
</dbReference>
<dbReference type="PROSITE" id="PS00216">
    <property type="entry name" value="SUGAR_TRANSPORT_1"/>
    <property type="match status" value="1"/>
</dbReference>
<evidence type="ECO:0000259" key="9">
    <source>
        <dbReference type="PROSITE" id="PS50850"/>
    </source>
</evidence>
<keyword evidence="6 8" id="KW-0472">Membrane</keyword>
<dbReference type="PANTHER" id="PTHR48022">
    <property type="entry name" value="PLASTIDIC GLUCOSE TRANSPORTER 4"/>
    <property type="match status" value="1"/>
</dbReference>
<dbReference type="PROSITE" id="PS50850">
    <property type="entry name" value="MFS"/>
    <property type="match status" value="1"/>
</dbReference>
<keyword evidence="4 8" id="KW-0812">Transmembrane</keyword>
<dbReference type="AlphaFoldDB" id="A0A3D8SI30"/>
<dbReference type="InterPro" id="IPR005828">
    <property type="entry name" value="MFS_sugar_transport-like"/>
</dbReference>
<reference evidence="10 11" key="1">
    <citation type="journal article" date="2018" name="IMA Fungus">
        <title>IMA Genome-F 9: Draft genome sequence of Annulohypoxylon stygium, Aspergillus mulundensis, Berkeleyomyces basicola (syn. Thielaviopsis basicola), Ceratocystis smalleyi, two Cercospora beticola strains, Coleophoma cylindrospora, Fusarium fracticaudum, Phialophora cf. hyalina, and Morchella septimelata.</title>
        <authorList>
            <person name="Wingfield B.D."/>
            <person name="Bills G.F."/>
            <person name="Dong Y."/>
            <person name="Huang W."/>
            <person name="Nel W.J."/>
            <person name="Swalarsk-Parry B.S."/>
            <person name="Vaghefi N."/>
            <person name="Wilken P.M."/>
            <person name="An Z."/>
            <person name="de Beer Z.W."/>
            <person name="De Vos L."/>
            <person name="Chen L."/>
            <person name="Duong T.A."/>
            <person name="Gao Y."/>
            <person name="Hammerbacher A."/>
            <person name="Kikkert J.R."/>
            <person name="Li Y."/>
            <person name="Li H."/>
            <person name="Li K."/>
            <person name="Li Q."/>
            <person name="Liu X."/>
            <person name="Ma X."/>
            <person name="Naidoo K."/>
            <person name="Pethybridge S.J."/>
            <person name="Sun J."/>
            <person name="Steenkamp E.T."/>
            <person name="van der Nest M.A."/>
            <person name="van Wyk S."/>
            <person name="Wingfield M.J."/>
            <person name="Xiong C."/>
            <person name="Yue Q."/>
            <person name="Zhang X."/>
        </authorList>
    </citation>
    <scope>NUCLEOTIDE SEQUENCE [LARGE SCALE GENOMIC DNA]</scope>
    <source>
        <strain evidence="10 11">BP5796</strain>
    </source>
</reference>
<keyword evidence="3 7" id="KW-0813">Transport</keyword>
<evidence type="ECO:0000256" key="3">
    <source>
        <dbReference type="ARBA" id="ARBA00022448"/>
    </source>
</evidence>
<feature type="transmembrane region" description="Helical" evidence="8">
    <location>
        <begin position="108"/>
        <end position="127"/>
    </location>
</feature>
<feature type="transmembrane region" description="Helical" evidence="8">
    <location>
        <begin position="82"/>
        <end position="101"/>
    </location>
</feature>
<evidence type="ECO:0000313" key="10">
    <source>
        <dbReference type="EMBL" id="RDW85966.1"/>
    </source>
</evidence>
<feature type="transmembrane region" description="Helical" evidence="8">
    <location>
        <begin position="196"/>
        <end position="219"/>
    </location>
</feature>
<name>A0A3D8SI30_9HELO</name>
<feature type="transmembrane region" description="Helical" evidence="8">
    <location>
        <begin position="385"/>
        <end position="403"/>
    </location>
</feature>
<evidence type="ECO:0000256" key="2">
    <source>
        <dbReference type="ARBA" id="ARBA00010992"/>
    </source>
</evidence>
<protein>
    <recommendedName>
        <fullName evidence="9">Major facilitator superfamily (MFS) profile domain-containing protein</fullName>
    </recommendedName>
</protein>
<comment type="subcellular location">
    <subcellularLocation>
        <location evidence="1">Membrane</location>
        <topology evidence="1">Multi-pass membrane protein</topology>
    </subcellularLocation>
</comment>
<feature type="transmembrane region" description="Helical" evidence="8">
    <location>
        <begin position="37"/>
        <end position="62"/>
    </location>
</feature>
<evidence type="ECO:0000256" key="7">
    <source>
        <dbReference type="RuleBase" id="RU003346"/>
    </source>
</evidence>
<comment type="similarity">
    <text evidence="2 7">Belongs to the major facilitator superfamily. Sugar transporter (TC 2.A.1.1) family.</text>
</comment>
<evidence type="ECO:0000256" key="5">
    <source>
        <dbReference type="ARBA" id="ARBA00022989"/>
    </source>
</evidence>
<dbReference type="InterPro" id="IPR005829">
    <property type="entry name" value="Sugar_transporter_CS"/>
</dbReference>
<feature type="transmembrane region" description="Helical" evidence="8">
    <location>
        <begin position="133"/>
        <end position="155"/>
    </location>
</feature>
<accession>A0A3D8SI30</accession>
<keyword evidence="11" id="KW-1185">Reference proteome</keyword>
<evidence type="ECO:0000313" key="11">
    <source>
        <dbReference type="Proteomes" id="UP000256328"/>
    </source>
</evidence>
<dbReference type="PANTHER" id="PTHR48022:SF64">
    <property type="entry name" value="MAJOR FACILITATOR SUPERFAMILY (MFS) PROFILE DOMAIN-CONTAINING PROTEIN"/>
    <property type="match status" value="1"/>
</dbReference>
<feature type="transmembrane region" description="Helical" evidence="8">
    <location>
        <begin position="330"/>
        <end position="347"/>
    </location>
</feature>
<feature type="transmembrane region" description="Helical" evidence="8">
    <location>
        <begin position="354"/>
        <end position="373"/>
    </location>
</feature>
<gene>
    <name evidence="10" type="ORF">BP5796_04291</name>
</gene>
<keyword evidence="5 8" id="KW-1133">Transmembrane helix</keyword>
<dbReference type="Gene3D" id="1.20.1250.20">
    <property type="entry name" value="MFS general substrate transporter like domains"/>
    <property type="match status" value="1"/>
</dbReference>
<dbReference type="Pfam" id="PF00083">
    <property type="entry name" value="Sugar_tr"/>
    <property type="match status" value="1"/>
</dbReference>
<evidence type="ECO:0000256" key="1">
    <source>
        <dbReference type="ARBA" id="ARBA00004141"/>
    </source>
</evidence>
<evidence type="ECO:0000256" key="4">
    <source>
        <dbReference type="ARBA" id="ARBA00022692"/>
    </source>
</evidence>
<dbReference type="GO" id="GO:0005351">
    <property type="term" value="F:carbohydrate:proton symporter activity"/>
    <property type="evidence" value="ECO:0007669"/>
    <property type="project" value="TreeGrafter"/>
</dbReference>